<dbReference type="AlphaFoldDB" id="A0AA89ARC3"/>
<evidence type="ECO:0000313" key="1">
    <source>
        <dbReference type="EMBL" id="KAK3012195.1"/>
    </source>
</evidence>
<sequence length="113" mass="12709">MVLWGKGKEIRRIAQLMPSRSSKEEPEQIQISARSSVESASMFAPTFFTMVDSDTTVSNNVQDHGLPISHESRLEEGKEGETGKLDFFTIIANCVEEVDDVDNLIYIILKNNF</sequence>
<evidence type="ECO:0000313" key="2">
    <source>
        <dbReference type="Proteomes" id="UP001188597"/>
    </source>
</evidence>
<proteinExistence type="predicted"/>
<gene>
    <name evidence="1" type="ORF">RJ639_010890</name>
</gene>
<protein>
    <submittedName>
        <fullName evidence="1">Uncharacterized protein</fullName>
    </submittedName>
</protein>
<keyword evidence="2" id="KW-1185">Reference proteome</keyword>
<dbReference type="EMBL" id="JAVXUP010001395">
    <property type="protein sequence ID" value="KAK3012195.1"/>
    <property type="molecule type" value="Genomic_DNA"/>
</dbReference>
<organism evidence="1 2">
    <name type="scientific">Escallonia herrerae</name>
    <dbReference type="NCBI Taxonomy" id="1293975"/>
    <lineage>
        <taxon>Eukaryota</taxon>
        <taxon>Viridiplantae</taxon>
        <taxon>Streptophyta</taxon>
        <taxon>Embryophyta</taxon>
        <taxon>Tracheophyta</taxon>
        <taxon>Spermatophyta</taxon>
        <taxon>Magnoliopsida</taxon>
        <taxon>eudicotyledons</taxon>
        <taxon>Gunneridae</taxon>
        <taxon>Pentapetalae</taxon>
        <taxon>asterids</taxon>
        <taxon>campanulids</taxon>
        <taxon>Escalloniales</taxon>
        <taxon>Escalloniaceae</taxon>
        <taxon>Escallonia</taxon>
    </lineage>
</organism>
<reference evidence="1" key="1">
    <citation type="submission" date="2022-12" db="EMBL/GenBank/DDBJ databases">
        <title>Draft genome assemblies for two species of Escallonia (Escalloniales).</title>
        <authorList>
            <person name="Chanderbali A."/>
            <person name="Dervinis C."/>
            <person name="Anghel I."/>
            <person name="Soltis D."/>
            <person name="Soltis P."/>
            <person name="Zapata F."/>
        </authorList>
    </citation>
    <scope>NUCLEOTIDE SEQUENCE</scope>
    <source>
        <strain evidence="1">UCBG64.0493</strain>
        <tissue evidence="1">Leaf</tissue>
    </source>
</reference>
<name>A0AA89ARC3_9ASTE</name>
<comment type="caution">
    <text evidence="1">The sequence shown here is derived from an EMBL/GenBank/DDBJ whole genome shotgun (WGS) entry which is preliminary data.</text>
</comment>
<dbReference type="Proteomes" id="UP001188597">
    <property type="component" value="Unassembled WGS sequence"/>
</dbReference>
<accession>A0AA89ARC3</accession>